<keyword evidence="4 7" id="KW-0067">ATP-binding</keyword>
<name>A0A8J6T8I6_9DELT</name>
<dbReference type="GO" id="GO:0015408">
    <property type="term" value="F:ABC-type ferric iron transporter activity"/>
    <property type="evidence" value="ECO:0007669"/>
    <property type="project" value="InterPro"/>
</dbReference>
<dbReference type="InterPro" id="IPR012340">
    <property type="entry name" value="NA-bd_OB-fold"/>
</dbReference>
<keyword evidence="1" id="KW-0813">Transport</keyword>
<dbReference type="PANTHER" id="PTHR43875">
    <property type="entry name" value="MALTODEXTRIN IMPORT ATP-BINDING PROTEIN MSMX"/>
    <property type="match status" value="1"/>
</dbReference>
<dbReference type="SUPFAM" id="SSF52540">
    <property type="entry name" value="P-loop containing nucleoside triphosphate hydrolases"/>
    <property type="match status" value="1"/>
</dbReference>
<keyword evidence="2" id="KW-1003">Cell membrane</keyword>
<dbReference type="EMBL" id="JACNJD010000218">
    <property type="protein sequence ID" value="MBC8177578.1"/>
    <property type="molecule type" value="Genomic_DNA"/>
</dbReference>
<keyword evidence="3" id="KW-0547">Nucleotide-binding</keyword>
<dbReference type="InterPro" id="IPR003593">
    <property type="entry name" value="AAA+_ATPase"/>
</dbReference>
<dbReference type="Gene3D" id="2.40.50.140">
    <property type="entry name" value="Nucleic acid-binding proteins"/>
    <property type="match status" value="1"/>
</dbReference>
<dbReference type="CDD" id="cd03259">
    <property type="entry name" value="ABC_Carb_Solutes_like"/>
    <property type="match status" value="1"/>
</dbReference>
<dbReference type="GO" id="GO:0016887">
    <property type="term" value="F:ATP hydrolysis activity"/>
    <property type="evidence" value="ECO:0007669"/>
    <property type="project" value="InterPro"/>
</dbReference>
<reference evidence="7 8" key="1">
    <citation type="submission" date="2020-08" db="EMBL/GenBank/DDBJ databases">
        <title>Bridging the membrane lipid divide: bacteria of the FCB group superphylum have the potential to synthesize archaeal ether lipids.</title>
        <authorList>
            <person name="Villanueva L."/>
            <person name="Von Meijenfeldt F.A.B."/>
            <person name="Westbye A.B."/>
            <person name="Yadav S."/>
            <person name="Hopmans E.C."/>
            <person name="Dutilh B.E."/>
            <person name="Sinninghe Damste J.S."/>
        </authorList>
    </citation>
    <scope>NUCLEOTIDE SEQUENCE [LARGE SCALE GENOMIC DNA]</scope>
    <source>
        <strain evidence="7">NIOZ-UU27</strain>
    </source>
</reference>
<evidence type="ECO:0000256" key="1">
    <source>
        <dbReference type="ARBA" id="ARBA00022448"/>
    </source>
</evidence>
<evidence type="ECO:0000313" key="7">
    <source>
        <dbReference type="EMBL" id="MBC8177578.1"/>
    </source>
</evidence>
<dbReference type="Gene3D" id="3.40.50.300">
    <property type="entry name" value="P-loop containing nucleotide triphosphate hydrolases"/>
    <property type="match status" value="1"/>
</dbReference>
<dbReference type="GO" id="GO:0005524">
    <property type="term" value="F:ATP binding"/>
    <property type="evidence" value="ECO:0007669"/>
    <property type="project" value="UniProtKB-KW"/>
</dbReference>
<evidence type="ECO:0000256" key="3">
    <source>
        <dbReference type="ARBA" id="ARBA00022741"/>
    </source>
</evidence>
<evidence type="ECO:0000256" key="4">
    <source>
        <dbReference type="ARBA" id="ARBA00022840"/>
    </source>
</evidence>
<accession>A0A8J6T8I6</accession>
<dbReference type="PROSITE" id="PS50893">
    <property type="entry name" value="ABC_TRANSPORTER_2"/>
    <property type="match status" value="1"/>
</dbReference>
<evidence type="ECO:0000256" key="2">
    <source>
        <dbReference type="ARBA" id="ARBA00022475"/>
    </source>
</evidence>
<dbReference type="SMART" id="SM00382">
    <property type="entry name" value="AAA"/>
    <property type="match status" value="1"/>
</dbReference>
<evidence type="ECO:0000256" key="5">
    <source>
        <dbReference type="ARBA" id="ARBA00023136"/>
    </source>
</evidence>
<feature type="domain" description="ABC transporter" evidence="6">
    <location>
        <begin position="3"/>
        <end position="233"/>
    </location>
</feature>
<gene>
    <name evidence="7" type="ORF">H8E19_09250</name>
</gene>
<dbReference type="PANTHER" id="PTHR43875:SF1">
    <property type="entry name" value="OSMOPROTECTIVE COMPOUNDS UPTAKE ATP-BINDING PROTEIN GGTA"/>
    <property type="match status" value="1"/>
</dbReference>
<comment type="caution">
    <text evidence="7">The sequence shown here is derived from an EMBL/GenBank/DDBJ whole genome shotgun (WGS) entry which is preliminary data.</text>
</comment>
<dbReference type="InterPro" id="IPR015853">
    <property type="entry name" value="ABC_transpr_FbpC"/>
</dbReference>
<dbReference type="AlphaFoldDB" id="A0A8J6T8I6"/>
<dbReference type="Proteomes" id="UP000650524">
    <property type="component" value="Unassembled WGS sequence"/>
</dbReference>
<dbReference type="InterPro" id="IPR008995">
    <property type="entry name" value="Mo/tungstate-bd_C_term_dom"/>
</dbReference>
<protein>
    <submittedName>
        <fullName evidence="7">ABC transporter ATP-binding protein</fullName>
    </submittedName>
</protein>
<dbReference type="PROSITE" id="PS00211">
    <property type="entry name" value="ABC_TRANSPORTER_1"/>
    <property type="match status" value="1"/>
</dbReference>
<evidence type="ECO:0000313" key="8">
    <source>
        <dbReference type="Proteomes" id="UP000650524"/>
    </source>
</evidence>
<dbReference type="SUPFAM" id="SSF50331">
    <property type="entry name" value="MOP-like"/>
    <property type="match status" value="1"/>
</dbReference>
<dbReference type="Gene3D" id="2.40.50.100">
    <property type="match status" value="1"/>
</dbReference>
<dbReference type="Pfam" id="PF00005">
    <property type="entry name" value="ABC_tran"/>
    <property type="match status" value="1"/>
</dbReference>
<dbReference type="InterPro" id="IPR017871">
    <property type="entry name" value="ABC_transporter-like_CS"/>
</dbReference>
<dbReference type="InterPro" id="IPR003439">
    <property type="entry name" value="ABC_transporter-like_ATP-bd"/>
</dbReference>
<keyword evidence="5" id="KW-0472">Membrane</keyword>
<sequence length="366" mass="40830">MSLALENITKKVGRETHLYDISLEFETGSRNVLLGRTLAGKTSLLRLMAGLDRPTTGRVLVNGEDVTGKSVRKRSVAMVYQQFINYPSLTVYKNIASPLKIAGVKRGEIDRRVRGTAEMLHIEDMLDRLPTELSGGQQQRVAIARALIGEADLLLLDEPLVNLDYKLREELRVELHDIFEERKAIVVYTTTEPTEALMLGGNIFVMDEGRILQTGSTPEVYHNPATTKVAEVFSDPPINFLRGTIQEGSIRMGRNIEMPLEDYMKPLSDGDYGFGVRSNHLFLSRNDREDAEIPARVELAEINGSETFIHAYYEGFRLVVQENGVRTVRTGAEITIYVSPCCFFVYDEAGALVASPSREALQSGLT</sequence>
<evidence type="ECO:0000259" key="6">
    <source>
        <dbReference type="PROSITE" id="PS50893"/>
    </source>
</evidence>
<organism evidence="7 8">
    <name type="scientific">Candidatus Desulfacyla euxinica</name>
    <dbReference type="NCBI Taxonomy" id="2841693"/>
    <lineage>
        <taxon>Bacteria</taxon>
        <taxon>Deltaproteobacteria</taxon>
        <taxon>Candidatus Desulfacyla</taxon>
    </lineage>
</organism>
<dbReference type="GO" id="GO:0055052">
    <property type="term" value="C:ATP-binding cassette (ABC) transporter complex, substrate-binding subunit-containing"/>
    <property type="evidence" value="ECO:0007669"/>
    <property type="project" value="TreeGrafter"/>
</dbReference>
<dbReference type="InterPro" id="IPR047641">
    <property type="entry name" value="ABC_transpr_MalK/UgpC-like"/>
</dbReference>
<dbReference type="InterPro" id="IPR027417">
    <property type="entry name" value="P-loop_NTPase"/>
</dbReference>
<proteinExistence type="predicted"/>